<keyword evidence="3" id="KW-1185">Reference proteome</keyword>
<reference evidence="2" key="1">
    <citation type="submission" date="2020-05" db="EMBL/GenBank/DDBJ databases">
        <title>WGS assembly of Panicum virgatum.</title>
        <authorList>
            <person name="Lovell J.T."/>
            <person name="Jenkins J."/>
            <person name="Shu S."/>
            <person name="Juenger T.E."/>
            <person name="Schmutz J."/>
        </authorList>
    </citation>
    <scope>NUCLEOTIDE SEQUENCE</scope>
    <source>
        <strain evidence="2">AP13</strain>
    </source>
</reference>
<name>A0A8T0TL97_PANVG</name>
<proteinExistence type="predicted"/>
<feature type="transmembrane region" description="Helical" evidence="1">
    <location>
        <begin position="20"/>
        <end position="42"/>
    </location>
</feature>
<accession>A0A8T0TL97</accession>
<evidence type="ECO:0000313" key="2">
    <source>
        <dbReference type="EMBL" id="KAG2609674.1"/>
    </source>
</evidence>
<evidence type="ECO:0000256" key="1">
    <source>
        <dbReference type="SAM" id="Phobius"/>
    </source>
</evidence>
<comment type="caution">
    <text evidence="2">The sequence shown here is derived from an EMBL/GenBank/DDBJ whole genome shotgun (WGS) entry which is preliminary data.</text>
</comment>
<evidence type="ECO:0000313" key="3">
    <source>
        <dbReference type="Proteomes" id="UP000823388"/>
    </source>
</evidence>
<gene>
    <name evidence="2" type="ORF">PVAP13_4KG062933</name>
</gene>
<dbReference type="Proteomes" id="UP000823388">
    <property type="component" value="Chromosome 4K"/>
</dbReference>
<protein>
    <submittedName>
        <fullName evidence="2">Uncharacterized protein</fullName>
    </submittedName>
</protein>
<keyword evidence="1" id="KW-0472">Membrane</keyword>
<keyword evidence="1" id="KW-1133">Transmembrane helix</keyword>
<dbReference type="AlphaFoldDB" id="A0A8T0TL97"/>
<dbReference type="EMBL" id="CM029043">
    <property type="protein sequence ID" value="KAG2609674.1"/>
    <property type="molecule type" value="Genomic_DNA"/>
</dbReference>
<sequence length="135" mass="14553">MPRGGRGNERKVGKWWRSPWSVACACAGGGFDTLVAAAALVVSGNSEEIFLPVSDEMRSGFQLISPSKVQTFVRRGSGCVACVAARPLVCLQLRCAPGRRHSPRRTCGDQLLNLGPNRKGSNWTNPQPCQLRTAT</sequence>
<keyword evidence="1" id="KW-0812">Transmembrane</keyword>
<organism evidence="2 3">
    <name type="scientific">Panicum virgatum</name>
    <name type="common">Blackwell switchgrass</name>
    <dbReference type="NCBI Taxonomy" id="38727"/>
    <lineage>
        <taxon>Eukaryota</taxon>
        <taxon>Viridiplantae</taxon>
        <taxon>Streptophyta</taxon>
        <taxon>Embryophyta</taxon>
        <taxon>Tracheophyta</taxon>
        <taxon>Spermatophyta</taxon>
        <taxon>Magnoliopsida</taxon>
        <taxon>Liliopsida</taxon>
        <taxon>Poales</taxon>
        <taxon>Poaceae</taxon>
        <taxon>PACMAD clade</taxon>
        <taxon>Panicoideae</taxon>
        <taxon>Panicodae</taxon>
        <taxon>Paniceae</taxon>
        <taxon>Panicinae</taxon>
        <taxon>Panicum</taxon>
        <taxon>Panicum sect. Hiantes</taxon>
    </lineage>
</organism>